<feature type="transmembrane region" description="Helical" evidence="2">
    <location>
        <begin position="284"/>
        <end position="307"/>
    </location>
</feature>
<feature type="transmembrane region" description="Helical" evidence="2">
    <location>
        <begin position="451"/>
        <end position="474"/>
    </location>
</feature>
<organism evidence="3 4">
    <name type="scientific">Corynebacterium mycetoides</name>
    <dbReference type="NCBI Taxonomy" id="38302"/>
    <lineage>
        <taxon>Bacteria</taxon>
        <taxon>Bacillati</taxon>
        <taxon>Actinomycetota</taxon>
        <taxon>Actinomycetes</taxon>
        <taxon>Mycobacteriales</taxon>
        <taxon>Corynebacteriaceae</taxon>
        <taxon>Corynebacterium</taxon>
    </lineage>
</organism>
<dbReference type="OrthoDB" id="3251757at2"/>
<name>A0A1G9QI42_9CORY</name>
<feature type="transmembrane region" description="Helical" evidence="2">
    <location>
        <begin position="95"/>
        <end position="112"/>
    </location>
</feature>
<dbReference type="AlphaFoldDB" id="A0A1G9QI42"/>
<dbReference type="EMBL" id="LT629700">
    <property type="protein sequence ID" value="SDM10702.1"/>
    <property type="molecule type" value="Genomic_DNA"/>
</dbReference>
<reference evidence="4" key="1">
    <citation type="submission" date="2016-10" db="EMBL/GenBank/DDBJ databases">
        <authorList>
            <person name="Varghese N."/>
            <person name="Submissions S."/>
        </authorList>
    </citation>
    <scope>NUCLEOTIDE SEQUENCE [LARGE SCALE GENOMIC DNA]</scope>
    <source>
        <strain evidence="4">DSM 20632</strain>
    </source>
</reference>
<feature type="transmembrane region" description="Helical" evidence="2">
    <location>
        <begin position="58"/>
        <end position="80"/>
    </location>
</feature>
<feature type="transmembrane region" description="Helical" evidence="2">
    <location>
        <begin position="410"/>
        <end position="431"/>
    </location>
</feature>
<feature type="transmembrane region" description="Helical" evidence="2">
    <location>
        <begin position="250"/>
        <end position="272"/>
    </location>
</feature>
<feature type="transmembrane region" description="Helical" evidence="2">
    <location>
        <begin position="226"/>
        <end position="244"/>
    </location>
</feature>
<accession>A0A1G9QI42</accession>
<feature type="region of interest" description="Disordered" evidence="1">
    <location>
        <begin position="678"/>
        <end position="705"/>
    </location>
</feature>
<evidence type="ECO:0000256" key="2">
    <source>
        <dbReference type="SAM" id="Phobius"/>
    </source>
</evidence>
<keyword evidence="4" id="KW-1185">Reference proteome</keyword>
<dbReference type="STRING" id="38302.SAMN04488535_1941"/>
<feature type="transmembrane region" description="Helical" evidence="2">
    <location>
        <begin position="32"/>
        <end position="51"/>
    </location>
</feature>
<dbReference type="Pfam" id="PF20176">
    <property type="entry name" value="DUF6541"/>
    <property type="match status" value="1"/>
</dbReference>
<evidence type="ECO:0000313" key="4">
    <source>
        <dbReference type="Proteomes" id="UP000199350"/>
    </source>
</evidence>
<dbReference type="Proteomes" id="UP000199350">
    <property type="component" value="Chromosome I"/>
</dbReference>
<feature type="transmembrane region" description="Helical" evidence="2">
    <location>
        <begin position="384"/>
        <end position="403"/>
    </location>
</feature>
<feature type="transmembrane region" description="Helical" evidence="2">
    <location>
        <begin position="193"/>
        <end position="214"/>
    </location>
</feature>
<evidence type="ECO:0000313" key="3">
    <source>
        <dbReference type="EMBL" id="SDM10702.1"/>
    </source>
</evidence>
<gene>
    <name evidence="3" type="ORF">SAMN04488535_1941</name>
</gene>
<evidence type="ECO:0000256" key="1">
    <source>
        <dbReference type="SAM" id="MobiDB-lite"/>
    </source>
</evidence>
<dbReference type="InterPro" id="IPR046671">
    <property type="entry name" value="DUF6541"/>
</dbReference>
<keyword evidence="2" id="KW-0472">Membrane</keyword>
<dbReference type="RefSeq" id="WP_092151621.1">
    <property type="nucleotide sequence ID" value="NZ_LT629700.1"/>
</dbReference>
<protein>
    <submittedName>
        <fullName evidence="3">Uncharacterized protein</fullName>
    </submittedName>
</protein>
<feature type="transmembrane region" description="Helical" evidence="2">
    <location>
        <begin position="486"/>
        <end position="509"/>
    </location>
</feature>
<proteinExistence type="predicted"/>
<keyword evidence="2" id="KW-1133">Transmembrane helix</keyword>
<sequence length="705" mass="75679">MTALGALTVAVALFVLPGFVISWVAGAKLPAALASAMPVTFGVIGMSAWMWGETTAPFNLLTFTISFLFTLGWAVLWRWWMDRPRAWPRPRWRDLYWLIPAAGVATGAAMFVSDRYGWLQRLPYGTNTIVQGWDVQWHANVVRYILDEGVASAVRMGEARNAETGSHLFYPSGFHAGTALFAEAAGIEPIPALNIVGAILPAMALPVAMACLVFAMTQSRGLTTQIGAALAAIGSYGIPTLMWVPDYVGMWPYMAAVFFAVIVTWQFCAVPARPATALPAAMGLLGVLAVHPSAVTIVVLGAALYWLSRLLFVPVNTRAKDFFWVAAPGIAAALLFLPQIVQGSDQAEEVSSVAPPGEDIDPAGAWATVLLMRTRHSVQFWPDFNPVVLLWLAGLGAVALIVWRRQVWSILMFAVSALVVVNVLEPFGGWIQDTLAAISSLHYNTAHRLVMPVSMLTLAAAGIGAAVAIRLLTLAPLAARRATRPWRVATGAASIALAVAVGAGTVGWAKASAYDGAKESFVGPRLDDRMVNANDRAAFDWLATQPAAWEGLTAGEPADGYSWLYAYNGVPTLAKHYDGGDGVRNVMLTRYPAALGQGMRRDADAPNPLDKAAAELNVRFIVSSPGNFWWGQLPPLSQLKGLWTSDGATPVYKRGSTVVFAVNDAFTRSELYEMRRDARRNGSEELPTVTGSGRVPALGGKGDSW</sequence>
<keyword evidence="2" id="KW-0812">Transmembrane</keyword>